<dbReference type="PANTHER" id="PTHR14145:SF1">
    <property type="entry name" value="26S PROTEASOME NON-ATPASE REGULATORY SUBUNIT 6"/>
    <property type="match status" value="1"/>
</dbReference>
<accession>A0A830CER2</accession>
<reference evidence="2" key="1">
    <citation type="submission" date="2020-07" db="EMBL/GenBank/DDBJ databases">
        <title>Ethylene signaling mediates host invasion by parasitic plants.</title>
        <authorList>
            <person name="Yoshida S."/>
        </authorList>
    </citation>
    <scope>NUCLEOTIDE SEQUENCE</scope>
    <source>
        <strain evidence="2">Okayama</strain>
    </source>
</reference>
<organism evidence="2 3">
    <name type="scientific">Phtheirospermum japonicum</name>
    <dbReference type="NCBI Taxonomy" id="374723"/>
    <lineage>
        <taxon>Eukaryota</taxon>
        <taxon>Viridiplantae</taxon>
        <taxon>Streptophyta</taxon>
        <taxon>Embryophyta</taxon>
        <taxon>Tracheophyta</taxon>
        <taxon>Spermatophyta</taxon>
        <taxon>Magnoliopsida</taxon>
        <taxon>eudicotyledons</taxon>
        <taxon>Gunneridae</taxon>
        <taxon>Pentapetalae</taxon>
        <taxon>asterids</taxon>
        <taxon>lamiids</taxon>
        <taxon>Lamiales</taxon>
        <taxon>Orobanchaceae</taxon>
        <taxon>Orobanchaceae incertae sedis</taxon>
        <taxon>Phtheirospermum</taxon>
    </lineage>
</organism>
<protein>
    <submittedName>
        <fullName evidence="2">26S proteasome non-ATPase regulatory subunit 6</fullName>
    </submittedName>
</protein>
<evidence type="ECO:0000313" key="2">
    <source>
        <dbReference type="EMBL" id="GFP94503.1"/>
    </source>
</evidence>
<dbReference type="AlphaFoldDB" id="A0A830CER2"/>
<dbReference type="Proteomes" id="UP000653305">
    <property type="component" value="Unassembled WGS sequence"/>
</dbReference>
<dbReference type="EMBL" id="BMAC01000353">
    <property type="protein sequence ID" value="GFP94503.1"/>
    <property type="molecule type" value="Genomic_DNA"/>
</dbReference>
<dbReference type="OrthoDB" id="1695243at2759"/>
<feature type="domain" description="26S proteasome regulatory subunit Rpn7 N-terminal" evidence="1">
    <location>
        <begin position="101"/>
        <end position="162"/>
    </location>
</feature>
<sequence>MQIPVIDLAPYLELSGKQSRPDKEKLDPELKSLCDEVSRTLRQTEALLVKDPWGTTAQDNERFLDMMERYFEMPDDFKLRQERPQLHYQVRRENPERHVFLFEEGGDWERENRLKVYEGLFCMSTRKFKKASSLFLDSILTFTTYDLFSYDTFIFYTVLTSIKINTISYASVRCKLEPGSNDNSIPTPEQSPLINLHASCFYELKVFTL</sequence>
<name>A0A830CER2_9LAMI</name>
<dbReference type="InterPro" id="IPR045135">
    <property type="entry name" value="Rpn7_N"/>
</dbReference>
<evidence type="ECO:0000259" key="1">
    <source>
        <dbReference type="Pfam" id="PF10602"/>
    </source>
</evidence>
<keyword evidence="2" id="KW-0647">Proteasome</keyword>
<evidence type="ECO:0000313" key="3">
    <source>
        <dbReference type="Proteomes" id="UP000653305"/>
    </source>
</evidence>
<dbReference type="PANTHER" id="PTHR14145">
    <property type="entry name" value="26S PROTESOME SUBUNIT 6"/>
    <property type="match status" value="1"/>
</dbReference>
<dbReference type="Pfam" id="PF10602">
    <property type="entry name" value="RPN7"/>
    <property type="match status" value="1"/>
</dbReference>
<dbReference type="GO" id="GO:0043161">
    <property type="term" value="P:proteasome-mediated ubiquitin-dependent protein catabolic process"/>
    <property type="evidence" value="ECO:0007669"/>
    <property type="project" value="TreeGrafter"/>
</dbReference>
<proteinExistence type="predicted"/>
<dbReference type="InterPro" id="IPR019585">
    <property type="entry name" value="Rpn7/CSN1"/>
</dbReference>
<comment type="caution">
    <text evidence="2">The sequence shown here is derived from an EMBL/GenBank/DDBJ whole genome shotgun (WGS) entry which is preliminary data.</text>
</comment>
<keyword evidence="3" id="KW-1185">Reference proteome</keyword>
<gene>
    <name evidence="2" type="ORF">PHJA_001594700</name>
</gene>
<dbReference type="Gene3D" id="1.25.40.570">
    <property type="match status" value="1"/>
</dbReference>
<dbReference type="GO" id="GO:0000502">
    <property type="term" value="C:proteasome complex"/>
    <property type="evidence" value="ECO:0007669"/>
    <property type="project" value="UniProtKB-KW"/>
</dbReference>